<accession>A0A673W0A1</accession>
<gene>
    <name evidence="7" type="primary">cep135</name>
</gene>
<dbReference type="CDD" id="cd22292">
    <property type="entry name" value="cc_Cep135_MBD"/>
    <property type="match status" value="1"/>
</dbReference>
<reference evidence="7" key="2">
    <citation type="submission" date="2025-09" db="UniProtKB">
        <authorList>
            <consortium name="Ensembl"/>
        </authorList>
    </citation>
    <scope>IDENTIFICATION</scope>
</reference>
<sequence length="1129" mass="130961">MSTNAERKFINLRKRLDQLGYRQPLGIETLPLVEKLFCDLVHTTESLRNAKLNAGKTEKESRNLDALLEPYKTENARLVRENNELHVGLLKLREEKDRVSRELKAYIRKLDHETSDLKFLNNQYVHKVRSLEKDSKAKTERIQQLQEKNMQAVVQTPGGKKHSIPFRRQRMQIDELIPHSSGPTQPVAQPDDPYIADLLQVADDRIQELQQDITKLKLDLERAQGGIKHLHIQVEERDKEIERLSRALDGGRPYDVISLEAQTISNEKLIAHLNLQIEYLQETNRTLEQKVQGLQQRKQDASTEVADLSAKNQELCQELTHIDHLAKQLEKDKDLVLETADLELQEAKKEIQKQHRALEDLEDVITKLRRDHAEGDYEKDRLRDQLGELREQNEKMEGLMNFLEEEKRRLQDKLEKMTDADKELVLELESMRSKHGVCGKDRSPSRLDAFVRSLEEERDYYRQEAERYRRARGPGVMDHTPTRSSPGRGRSPRGRTGWHGRVRDVDLELSRTVKERDELQAVLLGFERHMEDIQTNVKALTAERDQLSLQCKKVQEELRRVRTGSDLSTEVLRLKEEREQADADLQRITSERDTLRERLKVAQTCALTDREEEERRILNLENTIKTLERERLDLRSQVSVLKEGRVAIEEELKARSTALVHTAEETAQQRAESSALRLLQEQMEQSLFDTQHRLSVKTNELHAAHQQMEKLEEKIAELSRHGSTQRDGVTVLQKTVSALDREKDALQDDVDQKTESLALLQDELFRKEKTLEEVRHTVKDMENSLDQLKGALSSREREIASLRRQLDSAQEELSGVGREREIALRENRRLKDDLATMTRENQEQENREMLERFRMAHGESEDRELKLQHAEGLNNSIRLELLSSDTERRHLRETVGHQEREIQEHMNALQAYEAQVSSLARGMSRLEEELQAARGEKTVLLSDLASVRELCVKLDSSKELSTRQLTSKSMELERVTGELEDVRSEAELLKKQLASERLTVRNLETLLSSNRQKEFHTHLSASERDSELKVLRDRLALADSKTAGHAREVSLLRGKVSQLQTEMDVLKRQLTTERFERERAVQEMRRQGMSFSSLRSSSPLSRSLSPRPPSPERSILRTPERSTDRSPEK</sequence>
<comment type="similarity">
    <text evidence="4">Belongs to the CEP135/TSGA10 family.</text>
</comment>
<feature type="coiled-coil region" evidence="5">
    <location>
        <begin position="89"/>
        <end position="148"/>
    </location>
</feature>
<evidence type="ECO:0000256" key="1">
    <source>
        <dbReference type="ARBA" id="ARBA00004114"/>
    </source>
</evidence>
<keyword evidence="5" id="KW-0175">Coiled coil</keyword>
<protein>
    <submittedName>
        <fullName evidence="7">Centrosomal protein 135</fullName>
    </submittedName>
</protein>
<keyword evidence="3" id="KW-0206">Cytoskeleton</keyword>
<feature type="coiled-coil region" evidence="5">
    <location>
        <begin position="199"/>
        <end position="226"/>
    </location>
</feature>
<organism evidence="7 8">
    <name type="scientific">Salmo trutta</name>
    <name type="common">Brown trout</name>
    <dbReference type="NCBI Taxonomy" id="8032"/>
    <lineage>
        <taxon>Eukaryota</taxon>
        <taxon>Metazoa</taxon>
        <taxon>Chordata</taxon>
        <taxon>Craniata</taxon>
        <taxon>Vertebrata</taxon>
        <taxon>Euteleostomi</taxon>
        <taxon>Actinopterygii</taxon>
        <taxon>Neopterygii</taxon>
        <taxon>Teleostei</taxon>
        <taxon>Protacanthopterygii</taxon>
        <taxon>Salmoniformes</taxon>
        <taxon>Salmonidae</taxon>
        <taxon>Salmoninae</taxon>
        <taxon>Salmo</taxon>
    </lineage>
</organism>
<keyword evidence="8" id="KW-1185">Reference proteome</keyword>
<feature type="compositionally biased region" description="Basic and acidic residues" evidence="6">
    <location>
        <begin position="1114"/>
        <end position="1129"/>
    </location>
</feature>
<proteinExistence type="inferred from homology"/>
<dbReference type="PANTHER" id="PTHR20544">
    <property type="entry name" value="CENTROSOMAL PROTEIN CEP135"/>
    <property type="match status" value="1"/>
</dbReference>
<dbReference type="AlphaFoldDB" id="A0A673W0A1"/>
<evidence type="ECO:0000313" key="7">
    <source>
        <dbReference type="Ensembl" id="ENSSTUP00000001651.1"/>
    </source>
</evidence>
<feature type="compositionally biased region" description="Low complexity" evidence="6">
    <location>
        <begin position="1090"/>
        <end position="1105"/>
    </location>
</feature>
<feature type="region of interest" description="Disordered" evidence="6">
    <location>
        <begin position="1082"/>
        <end position="1129"/>
    </location>
</feature>
<dbReference type="Proteomes" id="UP000472277">
    <property type="component" value="Chromosome 4"/>
</dbReference>
<feature type="coiled-coil region" evidence="5">
    <location>
        <begin position="530"/>
        <end position="644"/>
    </location>
</feature>
<dbReference type="GeneTree" id="ENSGT00940000165649"/>
<comment type="subcellular location">
    <subcellularLocation>
        <location evidence="1">Cytoplasm</location>
        <location evidence="1">Cytoskeleton</location>
        <location evidence="1">Microtubule organizing center</location>
        <location evidence="1">Centrosome</location>
        <location evidence="1">Centriole</location>
    </subcellularLocation>
</comment>
<evidence type="ECO:0000256" key="4">
    <source>
        <dbReference type="ARBA" id="ARBA00038123"/>
    </source>
</evidence>
<feature type="coiled-coil region" evidence="5">
    <location>
        <begin position="972"/>
        <end position="1006"/>
    </location>
</feature>
<dbReference type="InterPro" id="IPR051877">
    <property type="entry name" value="Centriole_BasalBody_StrucProt"/>
</dbReference>
<dbReference type="Gene3D" id="1.10.287.1490">
    <property type="match status" value="1"/>
</dbReference>
<feature type="coiled-coil region" evidence="5">
    <location>
        <begin position="270"/>
        <end position="427"/>
    </location>
</feature>
<feature type="coiled-coil region" evidence="5">
    <location>
        <begin position="895"/>
        <end position="943"/>
    </location>
</feature>
<evidence type="ECO:0000256" key="3">
    <source>
        <dbReference type="ARBA" id="ARBA00023212"/>
    </source>
</evidence>
<name>A0A673W0A1_SALTR</name>
<evidence type="ECO:0000256" key="5">
    <source>
        <dbReference type="SAM" id="Coils"/>
    </source>
</evidence>
<dbReference type="Ensembl" id="ENSSTUT00000001776.1">
    <property type="protein sequence ID" value="ENSSTUP00000001651.1"/>
    <property type="gene ID" value="ENSSTUG00000000825.1"/>
</dbReference>
<feature type="region of interest" description="Disordered" evidence="6">
    <location>
        <begin position="471"/>
        <end position="499"/>
    </location>
</feature>
<feature type="compositionally biased region" description="Basic residues" evidence="6">
    <location>
        <begin position="490"/>
        <end position="499"/>
    </location>
</feature>
<keyword evidence="2" id="KW-0963">Cytoplasm</keyword>
<feature type="coiled-coil region" evidence="5">
    <location>
        <begin position="694"/>
        <end position="847"/>
    </location>
</feature>
<reference evidence="7" key="1">
    <citation type="submission" date="2025-08" db="UniProtKB">
        <authorList>
            <consortium name="Ensembl"/>
        </authorList>
    </citation>
    <scope>IDENTIFICATION</scope>
</reference>
<evidence type="ECO:0000256" key="2">
    <source>
        <dbReference type="ARBA" id="ARBA00022490"/>
    </source>
</evidence>
<evidence type="ECO:0000256" key="6">
    <source>
        <dbReference type="SAM" id="MobiDB-lite"/>
    </source>
</evidence>
<evidence type="ECO:0000313" key="8">
    <source>
        <dbReference type="Proteomes" id="UP000472277"/>
    </source>
</evidence>
<dbReference type="PANTHER" id="PTHR20544:SF1">
    <property type="entry name" value="CENTROSOMAL PROTEIN 135KDA"/>
    <property type="match status" value="1"/>
</dbReference>
<dbReference type="GO" id="GO:0005814">
    <property type="term" value="C:centriole"/>
    <property type="evidence" value="ECO:0007669"/>
    <property type="project" value="UniProtKB-SubCell"/>
</dbReference>